<feature type="chain" id="PRO_5008088112" description="ABC transporter substrate-binding protein" evidence="2">
    <location>
        <begin position="21"/>
        <end position="321"/>
    </location>
</feature>
<dbReference type="AlphaFoldDB" id="A0A178HLN1"/>
<keyword evidence="2" id="KW-0732">Signal</keyword>
<keyword evidence="4" id="KW-1185">Reference proteome</keyword>
<organism evidence="3 4">
    <name type="scientific">Devosia elaeis</name>
    <dbReference type="NCBI Taxonomy" id="1770058"/>
    <lineage>
        <taxon>Bacteria</taxon>
        <taxon>Pseudomonadati</taxon>
        <taxon>Pseudomonadota</taxon>
        <taxon>Alphaproteobacteria</taxon>
        <taxon>Hyphomicrobiales</taxon>
        <taxon>Devosiaceae</taxon>
        <taxon>Devosia</taxon>
    </lineage>
</organism>
<proteinExistence type="inferred from homology"/>
<dbReference type="RefSeq" id="WP_067460800.1">
    <property type="nucleotide sequence ID" value="NZ_LVVY01000151.1"/>
</dbReference>
<comment type="caution">
    <text evidence="3">The sequence shown here is derived from an EMBL/GenBank/DDBJ whole genome shotgun (WGS) entry which is preliminary data.</text>
</comment>
<dbReference type="EMBL" id="LVVY01000151">
    <property type="protein sequence ID" value="OAM72988.1"/>
    <property type="molecule type" value="Genomic_DNA"/>
</dbReference>
<evidence type="ECO:0008006" key="5">
    <source>
        <dbReference type="Google" id="ProtNLM"/>
    </source>
</evidence>
<comment type="similarity">
    <text evidence="1">Belongs to the UPF0065 (bug) family.</text>
</comment>
<evidence type="ECO:0000313" key="4">
    <source>
        <dbReference type="Proteomes" id="UP000078389"/>
    </source>
</evidence>
<dbReference type="PANTHER" id="PTHR42928">
    <property type="entry name" value="TRICARBOXYLATE-BINDING PROTEIN"/>
    <property type="match status" value="1"/>
</dbReference>
<gene>
    <name evidence="3" type="ORF">A3840_18875</name>
</gene>
<feature type="signal peptide" evidence="2">
    <location>
        <begin position="1"/>
        <end position="20"/>
    </location>
</feature>
<reference evidence="3 4" key="1">
    <citation type="submission" date="2016-03" db="EMBL/GenBank/DDBJ databases">
        <title>Genome sequencing of Devosia sp. S37.</title>
        <authorList>
            <person name="Mohd Nor M."/>
        </authorList>
    </citation>
    <scope>NUCLEOTIDE SEQUENCE [LARGE SCALE GENOMIC DNA]</scope>
    <source>
        <strain evidence="3 4">S37</strain>
    </source>
</reference>
<dbReference type="SUPFAM" id="SSF53850">
    <property type="entry name" value="Periplasmic binding protein-like II"/>
    <property type="match status" value="1"/>
</dbReference>
<dbReference type="CDD" id="cd07012">
    <property type="entry name" value="PBP2_Bug_TTT"/>
    <property type="match status" value="1"/>
</dbReference>
<dbReference type="InterPro" id="IPR042100">
    <property type="entry name" value="Bug_dom1"/>
</dbReference>
<name>A0A178HLN1_9HYPH</name>
<dbReference type="STRING" id="1770058.A3840_18875"/>
<dbReference type="Gene3D" id="3.40.190.10">
    <property type="entry name" value="Periplasmic binding protein-like II"/>
    <property type="match status" value="1"/>
</dbReference>
<evidence type="ECO:0000313" key="3">
    <source>
        <dbReference type="EMBL" id="OAM72988.1"/>
    </source>
</evidence>
<dbReference type="Gene3D" id="3.40.190.150">
    <property type="entry name" value="Bordetella uptake gene, domain 1"/>
    <property type="match status" value="1"/>
</dbReference>
<dbReference type="Proteomes" id="UP000078389">
    <property type="component" value="Unassembled WGS sequence"/>
</dbReference>
<dbReference type="InterPro" id="IPR005064">
    <property type="entry name" value="BUG"/>
</dbReference>
<sequence length="321" mass="34105">MKHLMTFTAMAALMTASAVAQDYPSRTITLIVPFAAGGSSDLIARAVAEKAEQYLGQSMVVVNRPGGSTNVGLSELVEADPDGYTLGTVSPAMTQQFATGASSYNYVQELTAVGQISNVPYVLAVDANTPFNTLDEMVAFARDNPHALKYGTAGAVSATYSSFARFGVENDILIDPVHFDGGARAMAAMLGGHVQASWQAPSDFRANVEAGSIRPLAVAGESRMEGLYADVPTFNELGYEVIDQLWTGLAAPAGLPPDVVSRLEGALEQIVNDPETQQKISELGLRAEFLGGDEFAQKWMAQEARFLETLELLEAAEQASN</sequence>
<accession>A0A178HLN1</accession>
<protein>
    <recommendedName>
        <fullName evidence="5">ABC transporter substrate-binding protein</fullName>
    </recommendedName>
</protein>
<evidence type="ECO:0000256" key="2">
    <source>
        <dbReference type="SAM" id="SignalP"/>
    </source>
</evidence>
<evidence type="ECO:0000256" key="1">
    <source>
        <dbReference type="ARBA" id="ARBA00006987"/>
    </source>
</evidence>
<dbReference type="PIRSF" id="PIRSF017082">
    <property type="entry name" value="YflP"/>
    <property type="match status" value="1"/>
</dbReference>
<dbReference type="PANTHER" id="PTHR42928:SF5">
    <property type="entry name" value="BLR1237 PROTEIN"/>
    <property type="match status" value="1"/>
</dbReference>
<dbReference type="Pfam" id="PF03401">
    <property type="entry name" value="TctC"/>
    <property type="match status" value="1"/>
</dbReference>